<dbReference type="EMBL" id="JAPQKH010000004">
    <property type="protein sequence ID" value="KAJ5100869.1"/>
    <property type="molecule type" value="Genomic_DNA"/>
</dbReference>
<evidence type="ECO:0000313" key="2">
    <source>
        <dbReference type="EMBL" id="KAJ5100869.1"/>
    </source>
</evidence>
<dbReference type="AlphaFoldDB" id="A0A9W9FIN3"/>
<proteinExistence type="predicted"/>
<reference evidence="2" key="2">
    <citation type="journal article" date="2023" name="IMA Fungus">
        <title>Comparative genomic study of the Penicillium genus elucidates a diverse pangenome and 15 lateral gene transfer events.</title>
        <authorList>
            <person name="Petersen C."/>
            <person name="Sorensen T."/>
            <person name="Nielsen M.R."/>
            <person name="Sondergaard T.E."/>
            <person name="Sorensen J.L."/>
            <person name="Fitzpatrick D.A."/>
            <person name="Frisvad J.C."/>
            <person name="Nielsen K.L."/>
        </authorList>
    </citation>
    <scope>NUCLEOTIDE SEQUENCE</scope>
    <source>
        <strain evidence="2">IBT 30069</strain>
    </source>
</reference>
<evidence type="ECO:0000256" key="1">
    <source>
        <dbReference type="SAM" id="MobiDB-lite"/>
    </source>
</evidence>
<keyword evidence="3" id="KW-1185">Reference proteome</keyword>
<dbReference type="Proteomes" id="UP001149165">
    <property type="component" value="Unassembled WGS sequence"/>
</dbReference>
<accession>A0A9W9FIN3</accession>
<dbReference type="OrthoDB" id="4368815at2759"/>
<sequence length="142" mass="16717">MPWERKVKMKTDENEEDQNEEQLVTEKAMFKWIKERLFHIQSCRWKQISQAHIGSVVSLVTQFVRRALKFVVKDAGVHGKLQKHIMATFDENTDDTHEGLVKLIQDERGHPITYNHYYTDNIQKARHDEAKDSIRNSVKKAA</sequence>
<protein>
    <submittedName>
        <fullName evidence="2">Dynamin</fullName>
    </submittedName>
</protein>
<feature type="compositionally biased region" description="Basic and acidic residues" evidence="1">
    <location>
        <begin position="1"/>
        <end position="12"/>
    </location>
</feature>
<comment type="caution">
    <text evidence="2">The sequence shown here is derived from an EMBL/GenBank/DDBJ whole genome shotgun (WGS) entry which is preliminary data.</text>
</comment>
<gene>
    <name evidence="2" type="ORF">N7456_006921</name>
</gene>
<feature type="region of interest" description="Disordered" evidence="1">
    <location>
        <begin position="1"/>
        <end position="20"/>
    </location>
</feature>
<name>A0A9W9FIN3_9EURO</name>
<evidence type="ECO:0000313" key="3">
    <source>
        <dbReference type="Proteomes" id="UP001149165"/>
    </source>
</evidence>
<reference evidence="2" key="1">
    <citation type="submission" date="2022-11" db="EMBL/GenBank/DDBJ databases">
        <authorList>
            <person name="Petersen C."/>
        </authorList>
    </citation>
    <scope>NUCLEOTIDE SEQUENCE</scope>
    <source>
        <strain evidence="2">IBT 30069</strain>
    </source>
</reference>
<organism evidence="2 3">
    <name type="scientific">Penicillium angulare</name>
    <dbReference type="NCBI Taxonomy" id="116970"/>
    <lineage>
        <taxon>Eukaryota</taxon>
        <taxon>Fungi</taxon>
        <taxon>Dikarya</taxon>
        <taxon>Ascomycota</taxon>
        <taxon>Pezizomycotina</taxon>
        <taxon>Eurotiomycetes</taxon>
        <taxon>Eurotiomycetidae</taxon>
        <taxon>Eurotiales</taxon>
        <taxon>Aspergillaceae</taxon>
        <taxon>Penicillium</taxon>
    </lineage>
</organism>